<evidence type="ECO:0000313" key="3">
    <source>
        <dbReference type="EMBL" id="KAA0722330.1"/>
    </source>
</evidence>
<feature type="repeat" description="NHL" evidence="2">
    <location>
        <begin position="18"/>
        <end position="46"/>
    </location>
</feature>
<dbReference type="PANTHER" id="PTHR24104:SF58">
    <property type="entry name" value="TRIPARTITE MOTIF-CONTAINING PROTEIN 2"/>
    <property type="match status" value="1"/>
</dbReference>
<dbReference type="Pfam" id="PF01436">
    <property type="entry name" value="NHL"/>
    <property type="match status" value="3"/>
</dbReference>
<evidence type="ECO:0000256" key="2">
    <source>
        <dbReference type="PROSITE-ProRule" id="PRU00504"/>
    </source>
</evidence>
<dbReference type="InterPro" id="IPR011042">
    <property type="entry name" value="6-blade_b-propeller_TolB-like"/>
</dbReference>
<evidence type="ECO:0000313" key="4">
    <source>
        <dbReference type="Proteomes" id="UP000324632"/>
    </source>
</evidence>
<dbReference type="EMBL" id="SOYY01000004">
    <property type="protein sequence ID" value="KAA0722330.1"/>
    <property type="molecule type" value="Genomic_DNA"/>
</dbReference>
<name>A0A5A9PJN9_9TELE</name>
<feature type="repeat" description="NHL" evidence="2">
    <location>
        <begin position="94"/>
        <end position="137"/>
    </location>
</feature>
<keyword evidence="1" id="KW-0677">Repeat</keyword>
<dbReference type="SUPFAM" id="SSF63829">
    <property type="entry name" value="Calcium-dependent phosphotriesterase"/>
    <property type="match status" value="1"/>
</dbReference>
<dbReference type="InterPro" id="IPR001258">
    <property type="entry name" value="NHL_repeat"/>
</dbReference>
<reference evidence="3 4" key="1">
    <citation type="journal article" date="2019" name="Mol. Ecol. Resour.">
        <title>Chromosome-level genome assembly of Triplophysa tibetana, a fish adapted to the harsh high-altitude environment of the Tibetan Plateau.</title>
        <authorList>
            <person name="Yang X."/>
            <person name="Liu H."/>
            <person name="Ma Z."/>
            <person name="Zou Y."/>
            <person name="Zou M."/>
            <person name="Mao Y."/>
            <person name="Li X."/>
            <person name="Wang H."/>
            <person name="Chen T."/>
            <person name="Wang W."/>
            <person name="Yang R."/>
        </authorList>
    </citation>
    <scope>NUCLEOTIDE SEQUENCE [LARGE SCALE GENOMIC DNA]</scope>
    <source>
        <strain evidence="3">TTIB1903HZAU</strain>
        <tissue evidence="3">Muscle</tissue>
    </source>
</reference>
<keyword evidence="4" id="KW-1185">Reference proteome</keyword>
<protein>
    <recommendedName>
        <fullName evidence="5">Tripartite motif-containing protein 3</fullName>
    </recommendedName>
</protein>
<comment type="caution">
    <text evidence="3">The sequence shown here is derived from an EMBL/GenBank/DDBJ whole genome shotgun (WGS) entry which is preliminary data.</text>
</comment>
<dbReference type="Gene3D" id="2.120.10.30">
    <property type="entry name" value="TolB, C-terminal domain"/>
    <property type="match status" value="1"/>
</dbReference>
<feature type="repeat" description="NHL" evidence="2">
    <location>
        <begin position="50"/>
        <end position="93"/>
    </location>
</feature>
<dbReference type="GO" id="GO:0000209">
    <property type="term" value="P:protein polyubiquitination"/>
    <property type="evidence" value="ECO:0007669"/>
    <property type="project" value="TreeGrafter"/>
</dbReference>
<evidence type="ECO:0000256" key="1">
    <source>
        <dbReference type="ARBA" id="ARBA00022737"/>
    </source>
</evidence>
<accession>A0A5A9PJN9</accession>
<proteinExistence type="predicted"/>
<dbReference type="InterPro" id="IPR050952">
    <property type="entry name" value="TRIM-NHL_E3_ligases"/>
</dbReference>
<gene>
    <name evidence="3" type="ORF">E1301_Tti022802</name>
</gene>
<dbReference type="PANTHER" id="PTHR24104">
    <property type="entry name" value="E3 UBIQUITIN-PROTEIN LIGASE NHLRC1-RELATED"/>
    <property type="match status" value="1"/>
</dbReference>
<dbReference type="FunFam" id="2.120.10.30:FF:000004">
    <property type="entry name" value="Tripartite motif containing 2"/>
    <property type="match status" value="1"/>
</dbReference>
<evidence type="ECO:0008006" key="5">
    <source>
        <dbReference type="Google" id="ProtNLM"/>
    </source>
</evidence>
<dbReference type="AlphaFoldDB" id="A0A5A9PJN9"/>
<sequence length="138" mass="14738">MEFSCLGCPPSLNKAGKGPHFAAVNQNNEIIVTDFHNHSVKVFSPEGEFLLKFGSNGEGNGQFNAPTGVAVDVNGNIIVADWGNSRIQVFDSSGSFLSYINTSADPLYGPQGLALTSDGHVVVADSGNHCFKVYRYLQ</sequence>
<dbReference type="GO" id="GO:0043161">
    <property type="term" value="P:proteasome-mediated ubiquitin-dependent protein catabolic process"/>
    <property type="evidence" value="ECO:0007669"/>
    <property type="project" value="TreeGrafter"/>
</dbReference>
<dbReference type="Proteomes" id="UP000324632">
    <property type="component" value="Chromosome 4"/>
</dbReference>
<dbReference type="PROSITE" id="PS51125">
    <property type="entry name" value="NHL"/>
    <property type="match status" value="3"/>
</dbReference>
<dbReference type="GO" id="GO:0061630">
    <property type="term" value="F:ubiquitin protein ligase activity"/>
    <property type="evidence" value="ECO:0007669"/>
    <property type="project" value="TreeGrafter"/>
</dbReference>
<organism evidence="3 4">
    <name type="scientific">Triplophysa tibetana</name>
    <dbReference type="NCBI Taxonomy" id="1572043"/>
    <lineage>
        <taxon>Eukaryota</taxon>
        <taxon>Metazoa</taxon>
        <taxon>Chordata</taxon>
        <taxon>Craniata</taxon>
        <taxon>Vertebrata</taxon>
        <taxon>Euteleostomi</taxon>
        <taxon>Actinopterygii</taxon>
        <taxon>Neopterygii</taxon>
        <taxon>Teleostei</taxon>
        <taxon>Ostariophysi</taxon>
        <taxon>Cypriniformes</taxon>
        <taxon>Nemacheilidae</taxon>
        <taxon>Triplophysa</taxon>
    </lineage>
</organism>